<dbReference type="Pfam" id="PF01817">
    <property type="entry name" value="CM_2"/>
    <property type="match status" value="1"/>
</dbReference>
<name>A0ABW9KNC9_9BACT</name>
<dbReference type="Gene3D" id="1.20.59.10">
    <property type="entry name" value="Chorismate mutase"/>
    <property type="match status" value="1"/>
</dbReference>
<dbReference type="PANTHER" id="PTHR38041:SF1">
    <property type="entry name" value="CHORISMATE MUTASE"/>
    <property type="match status" value="1"/>
</dbReference>
<evidence type="ECO:0000256" key="2">
    <source>
        <dbReference type="ARBA" id="ARBA00023235"/>
    </source>
</evidence>
<evidence type="ECO:0000313" key="6">
    <source>
        <dbReference type="Proteomes" id="UP001634747"/>
    </source>
</evidence>
<dbReference type="SUPFAM" id="SSF48600">
    <property type="entry name" value="Chorismate mutase II"/>
    <property type="match status" value="1"/>
</dbReference>
<dbReference type="GO" id="GO:0004106">
    <property type="term" value="F:chorismate mutase activity"/>
    <property type="evidence" value="ECO:0007669"/>
    <property type="project" value="UniProtKB-EC"/>
</dbReference>
<dbReference type="SMART" id="SM00830">
    <property type="entry name" value="CM_2"/>
    <property type="match status" value="1"/>
</dbReference>
<dbReference type="InterPro" id="IPR036263">
    <property type="entry name" value="Chorismate_II_sf"/>
</dbReference>
<feature type="domain" description="Chorismate mutase" evidence="4">
    <location>
        <begin position="1"/>
        <end position="87"/>
    </location>
</feature>
<keyword evidence="6" id="KW-1185">Reference proteome</keyword>
<evidence type="ECO:0000259" key="4">
    <source>
        <dbReference type="PROSITE" id="PS51168"/>
    </source>
</evidence>
<comment type="caution">
    <text evidence="5">The sequence shown here is derived from an EMBL/GenBank/DDBJ whole genome shotgun (WGS) entry which is preliminary data.</text>
</comment>
<dbReference type="EMBL" id="JBJYXY010000001">
    <property type="protein sequence ID" value="MFN2977296.1"/>
    <property type="molecule type" value="Genomic_DNA"/>
</dbReference>
<dbReference type="PROSITE" id="PS51168">
    <property type="entry name" value="CHORISMATE_MUT_2"/>
    <property type="match status" value="1"/>
</dbReference>
<protein>
    <recommendedName>
        <fullName evidence="1">chorismate mutase</fullName>
        <ecNumber evidence="1">5.4.99.5</ecNumber>
    </recommendedName>
</protein>
<dbReference type="InterPro" id="IPR051331">
    <property type="entry name" value="Chorismate_mutase-related"/>
</dbReference>
<accession>A0ABW9KNC9</accession>
<dbReference type="InterPro" id="IPR010957">
    <property type="entry name" value="G/b/e-P-prot_chorismate_mutase"/>
</dbReference>
<dbReference type="RefSeq" id="WP_263414536.1">
    <property type="nucleotide sequence ID" value="NZ_BAABBH010000001.1"/>
</dbReference>
<evidence type="ECO:0000256" key="3">
    <source>
        <dbReference type="SAM" id="Coils"/>
    </source>
</evidence>
<dbReference type="PANTHER" id="PTHR38041">
    <property type="entry name" value="CHORISMATE MUTASE"/>
    <property type="match status" value="1"/>
</dbReference>
<gene>
    <name evidence="5" type="primary">pheA</name>
    <name evidence="5" type="ORF">ACK2TP_16115</name>
</gene>
<sequence>MEIADWRQKIDGLDEQIVALLNERARAATEIGAIKQKTGANIYEPDREQAVFAHAKQVNSGPLKDEDLIDIYERIMDVMRSLQKRTPQS</sequence>
<organism evidence="5 6">
    <name type="scientific">Terriglobus aquaticus</name>
    <dbReference type="NCBI Taxonomy" id="940139"/>
    <lineage>
        <taxon>Bacteria</taxon>
        <taxon>Pseudomonadati</taxon>
        <taxon>Acidobacteriota</taxon>
        <taxon>Terriglobia</taxon>
        <taxon>Terriglobales</taxon>
        <taxon>Acidobacteriaceae</taxon>
        <taxon>Terriglobus</taxon>
    </lineage>
</organism>
<dbReference type="InterPro" id="IPR002701">
    <property type="entry name" value="CM_II_prokaryot"/>
</dbReference>
<dbReference type="NCBIfam" id="TIGR01807">
    <property type="entry name" value="CM_P2"/>
    <property type="match status" value="1"/>
</dbReference>
<dbReference type="InterPro" id="IPR036979">
    <property type="entry name" value="CM_dom_sf"/>
</dbReference>
<keyword evidence="3" id="KW-0175">Coiled coil</keyword>
<proteinExistence type="predicted"/>
<dbReference type="Proteomes" id="UP001634747">
    <property type="component" value="Unassembled WGS sequence"/>
</dbReference>
<keyword evidence="2 5" id="KW-0413">Isomerase</keyword>
<reference evidence="5 6" key="1">
    <citation type="submission" date="2024-12" db="EMBL/GenBank/DDBJ databases">
        <authorList>
            <person name="Lee Y."/>
        </authorList>
    </citation>
    <scope>NUCLEOTIDE SEQUENCE [LARGE SCALE GENOMIC DNA]</scope>
    <source>
        <strain evidence="5 6">03SUJ4</strain>
    </source>
</reference>
<feature type="coiled-coil region" evidence="3">
    <location>
        <begin position="3"/>
        <end position="30"/>
    </location>
</feature>
<evidence type="ECO:0000313" key="5">
    <source>
        <dbReference type="EMBL" id="MFN2977296.1"/>
    </source>
</evidence>
<evidence type="ECO:0000256" key="1">
    <source>
        <dbReference type="ARBA" id="ARBA00012404"/>
    </source>
</evidence>
<dbReference type="EC" id="5.4.99.5" evidence="1"/>